<dbReference type="Proteomes" id="UP000175829">
    <property type="component" value="Unassembled WGS sequence"/>
</dbReference>
<dbReference type="InterPro" id="IPR046195">
    <property type="entry name" value="DUF6227"/>
</dbReference>
<evidence type="ECO:0000313" key="2">
    <source>
        <dbReference type="Proteomes" id="UP000175829"/>
    </source>
</evidence>
<evidence type="ECO:0000313" key="1">
    <source>
        <dbReference type="EMBL" id="OEU99477.1"/>
    </source>
</evidence>
<reference evidence="1 2" key="1">
    <citation type="journal article" date="2016" name="Front. Microbiol.">
        <title>Comparative Genomics Analysis of Streptomyces Species Reveals Their Adaptation to the Marine Environment and Their Diversity at the Genomic Level.</title>
        <authorList>
            <person name="Tian X."/>
            <person name="Zhang Z."/>
            <person name="Yang T."/>
            <person name="Chen M."/>
            <person name="Li J."/>
            <person name="Chen F."/>
            <person name="Yang J."/>
            <person name="Li W."/>
            <person name="Zhang B."/>
            <person name="Zhang Z."/>
            <person name="Wu J."/>
            <person name="Zhang C."/>
            <person name="Long L."/>
            <person name="Xiao J."/>
        </authorList>
    </citation>
    <scope>NUCLEOTIDE SEQUENCE [LARGE SCALE GENOMIC DNA]</scope>
    <source>
        <strain evidence="1 2">SCSIO M10379</strain>
    </source>
</reference>
<dbReference type="EMBL" id="LJGV01000022">
    <property type="protein sequence ID" value="OEU99477.1"/>
    <property type="molecule type" value="Genomic_DNA"/>
</dbReference>
<sequence length="254" mass="28703">MSDRGHLTPAHHLEELLARAQNPFDVRDPVLDRLRSAVMCQVELYGWRHRNIPAPTLRCSTFRHVFLLADGSSVLLWELRYDSPDGTGELHEVYDDTEALRRAERRAHRRMGERSEPDRPGRTAAVFDFLAGSPGTACPRREYSEGDSADHARRLLRRAENRDRPGEETLRLLSSALGHHILHVPGPRVRAGDCQVWCSVYEHAFLLADGSEISLYELEHNMTGSGRLACEVYPDESVAGQAAHRLARERGLDL</sequence>
<gene>
    <name evidence="1" type="ORF">AN217_18500</name>
</gene>
<dbReference type="Pfam" id="PF19738">
    <property type="entry name" value="DUF6227"/>
    <property type="match status" value="1"/>
</dbReference>
<name>A0A1E7K6C8_9ACTN</name>
<accession>A0A1E7K6C8</accession>
<comment type="caution">
    <text evidence="1">The sequence shown here is derived from an EMBL/GenBank/DDBJ whole genome shotgun (WGS) entry which is preliminary data.</text>
</comment>
<dbReference type="PATRIC" id="fig|943816.4.peg.3195"/>
<protein>
    <submittedName>
        <fullName evidence="1">Uncharacterized protein</fullName>
    </submittedName>
</protein>
<dbReference type="RefSeq" id="WP_019356265.1">
    <property type="nucleotide sequence ID" value="NZ_LJGV01000022.1"/>
</dbReference>
<dbReference type="AlphaFoldDB" id="A0A1E7K6C8"/>
<organism evidence="1 2">
    <name type="scientific">Streptomyces qinglanensis</name>
    <dbReference type="NCBI Taxonomy" id="943816"/>
    <lineage>
        <taxon>Bacteria</taxon>
        <taxon>Bacillati</taxon>
        <taxon>Actinomycetota</taxon>
        <taxon>Actinomycetes</taxon>
        <taxon>Kitasatosporales</taxon>
        <taxon>Streptomycetaceae</taxon>
        <taxon>Streptomyces</taxon>
    </lineage>
</organism>
<proteinExistence type="predicted"/>